<dbReference type="InterPro" id="IPR024244">
    <property type="entry name" value="DUF2537"/>
</dbReference>
<dbReference type="RefSeq" id="WP_043647500.1">
    <property type="nucleotide sequence ID" value="NZ_JBIAMX010000003.1"/>
</dbReference>
<gene>
    <name evidence="2" type="ORF">ACFYTF_06250</name>
</gene>
<protein>
    <submittedName>
        <fullName evidence="2">DUF2537 domain-containing protein</fullName>
    </submittedName>
</protein>
<evidence type="ECO:0000313" key="2">
    <source>
        <dbReference type="EMBL" id="MFF0542421.1"/>
    </source>
</evidence>
<keyword evidence="1" id="KW-0472">Membrane</keyword>
<organism evidence="2 3">
    <name type="scientific">Nocardia thailandica</name>
    <dbReference type="NCBI Taxonomy" id="257275"/>
    <lineage>
        <taxon>Bacteria</taxon>
        <taxon>Bacillati</taxon>
        <taxon>Actinomycetota</taxon>
        <taxon>Actinomycetes</taxon>
        <taxon>Mycobacteriales</taxon>
        <taxon>Nocardiaceae</taxon>
        <taxon>Nocardia</taxon>
    </lineage>
</organism>
<dbReference type="Proteomes" id="UP001601444">
    <property type="component" value="Unassembled WGS sequence"/>
</dbReference>
<dbReference type="Pfam" id="PF10801">
    <property type="entry name" value="DUF2537"/>
    <property type="match status" value="1"/>
</dbReference>
<comment type="caution">
    <text evidence="2">The sequence shown here is derived from an EMBL/GenBank/DDBJ whole genome shotgun (WGS) entry which is preliminary data.</text>
</comment>
<feature type="transmembrane region" description="Helical" evidence="1">
    <location>
        <begin position="20"/>
        <end position="40"/>
    </location>
</feature>
<dbReference type="EMBL" id="JBIAMX010000003">
    <property type="protein sequence ID" value="MFF0542421.1"/>
    <property type="molecule type" value="Genomic_DNA"/>
</dbReference>
<name>A0ABW6PJ55_9NOCA</name>
<proteinExistence type="predicted"/>
<reference evidence="2 3" key="1">
    <citation type="submission" date="2024-10" db="EMBL/GenBank/DDBJ databases">
        <title>The Natural Products Discovery Center: Release of the First 8490 Sequenced Strains for Exploring Actinobacteria Biosynthetic Diversity.</title>
        <authorList>
            <person name="Kalkreuter E."/>
            <person name="Kautsar S.A."/>
            <person name="Yang D."/>
            <person name="Bader C.D."/>
            <person name="Teijaro C.N."/>
            <person name="Fluegel L."/>
            <person name="Davis C.M."/>
            <person name="Simpson J.R."/>
            <person name="Lauterbach L."/>
            <person name="Steele A.D."/>
            <person name="Gui C."/>
            <person name="Meng S."/>
            <person name="Li G."/>
            <person name="Viehrig K."/>
            <person name="Ye F."/>
            <person name="Su P."/>
            <person name="Kiefer A.F."/>
            <person name="Nichols A."/>
            <person name="Cepeda A.J."/>
            <person name="Yan W."/>
            <person name="Fan B."/>
            <person name="Jiang Y."/>
            <person name="Adhikari A."/>
            <person name="Zheng C.-J."/>
            <person name="Schuster L."/>
            <person name="Cowan T.M."/>
            <person name="Smanski M.J."/>
            <person name="Chevrette M.G."/>
            <person name="De Carvalho L.P.S."/>
            <person name="Shen B."/>
        </authorList>
    </citation>
    <scope>NUCLEOTIDE SEQUENCE [LARGE SCALE GENOMIC DNA]</scope>
    <source>
        <strain evidence="2 3">NPDC004045</strain>
    </source>
</reference>
<accession>A0ABW6PJ55</accession>
<keyword evidence="1" id="KW-0812">Transmembrane</keyword>
<sequence>MTCSSDGPYRAGPDQTPWGAGLTVVGLVAALTAVGIFGFGSALASVHPVVAVLVNVVAAVGVAPTAWRWRFTPVVRWVVAGAALGVLLGWFALLVGAAG</sequence>
<evidence type="ECO:0000313" key="3">
    <source>
        <dbReference type="Proteomes" id="UP001601444"/>
    </source>
</evidence>
<feature type="transmembrane region" description="Helical" evidence="1">
    <location>
        <begin position="74"/>
        <end position="98"/>
    </location>
</feature>
<keyword evidence="1" id="KW-1133">Transmembrane helix</keyword>
<feature type="transmembrane region" description="Helical" evidence="1">
    <location>
        <begin position="46"/>
        <end position="67"/>
    </location>
</feature>
<evidence type="ECO:0000256" key="1">
    <source>
        <dbReference type="SAM" id="Phobius"/>
    </source>
</evidence>
<keyword evidence="3" id="KW-1185">Reference proteome</keyword>